<organism evidence="1 2">
    <name type="scientific">Schistosoma margrebowiei</name>
    <dbReference type="NCBI Taxonomy" id="48269"/>
    <lineage>
        <taxon>Eukaryota</taxon>
        <taxon>Metazoa</taxon>
        <taxon>Spiralia</taxon>
        <taxon>Lophotrochozoa</taxon>
        <taxon>Platyhelminthes</taxon>
        <taxon>Trematoda</taxon>
        <taxon>Digenea</taxon>
        <taxon>Strigeidida</taxon>
        <taxon>Schistosomatoidea</taxon>
        <taxon>Schistosomatidae</taxon>
        <taxon>Schistosoma</taxon>
    </lineage>
</organism>
<dbReference type="SUPFAM" id="SSF69979">
    <property type="entry name" value="Eea1 homodimerisation domain"/>
    <property type="match status" value="1"/>
</dbReference>
<dbReference type="InterPro" id="IPR017455">
    <property type="entry name" value="Znf_FYVE-rel"/>
</dbReference>
<dbReference type="PANTHER" id="PTHR23164">
    <property type="entry name" value="EARLY ENDOSOME ANTIGEN 1"/>
    <property type="match status" value="1"/>
</dbReference>
<protein>
    <submittedName>
        <fullName evidence="1">Uncharacterized protein</fullName>
    </submittedName>
</protein>
<dbReference type="Proteomes" id="UP000277204">
    <property type="component" value="Unassembled WGS sequence"/>
</dbReference>
<dbReference type="InterPro" id="IPR000306">
    <property type="entry name" value="Znf_FYVE"/>
</dbReference>
<dbReference type="InterPro" id="IPR011011">
    <property type="entry name" value="Znf_FYVE_PHD"/>
</dbReference>
<evidence type="ECO:0000313" key="1">
    <source>
        <dbReference type="EMBL" id="VDP43402.1"/>
    </source>
</evidence>
<keyword evidence="2" id="KW-1185">Reference proteome</keyword>
<dbReference type="GO" id="GO:0046872">
    <property type="term" value="F:metal ion binding"/>
    <property type="evidence" value="ECO:0007669"/>
    <property type="project" value="InterPro"/>
</dbReference>
<evidence type="ECO:0000313" key="2">
    <source>
        <dbReference type="Proteomes" id="UP000277204"/>
    </source>
</evidence>
<dbReference type="EMBL" id="UZAI01019181">
    <property type="protein sequence ID" value="VDP43402.1"/>
    <property type="molecule type" value="Genomic_DNA"/>
</dbReference>
<gene>
    <name evidence="1" type="ORF">SMRZ_LOCUS22469</name>
</gene>
<dbReference type="AlphaFoldDB" id="A0A183N2E4"/>
<dbReference type="PANTHER" id="PTHR23164:SF30">
    <property type="entry name" value="EARLY ENDOSOME ANTIGEN 1"/>
    <property type="match status" value="1"/>
</dbReference>
<dbReference type="PROSITE" id="PS50178">
    <property type="entry name" value="ZF_FYVE"/>
    <property type="match status" value="1"/>
</dbReference>
<reference evidence="1 2" key="1">
    <citation type="submission" date="2018-11" db="EMBL/GenBank/DDBJ databases">
        <authorList>
            <consortium name="Pathogen Informatics"/>
        </authorList>
    </citation>
    <scope>NUCLEOTIDE SEQUENCE [LARGE SCALE GENOMIC DNA]</scope>
    <source>
        <strain evidence="1 2">Zambia</strain>
    </source>
</reference>
<name>A0A183N2E4_9TREM</name>
<accession>A0A183N2E4</accession>
<dbReference type="CDD" id="cd15730">
    <property type="entry name" value="FYVE_EEA1"/>
    <property type="match status" value="1"/>
</dbReference>
<dbReference type="STRING" id="48269.A0A183N2E4"/>
<proteinExistence type="predicted"/>
<dbReference type="Gene3D" id="1.20.5.390">
    <property type="entry name" value="L1 transposable element, trimerization domain"/>
    <property type="match status" value="1"/>
</dbReference>
<dbReference type="InterPro" id="IPR013083">
    <property type="entry name" value="Znf_RING/FYVE/PHD"/>
</dbReference>
<dbReference type="Gene3D" id="3.30.40.10">
    <property type="entry name" value="Zinc/RING finger domain, C3HC4 (zinc finger)"/>
    <property type="match status" value="1"/>
</dbReference>
<dbReference type="Pfam" id="PF01363">
    <property type="entry name" value="FYVE"/>
    <property type="match status" value="1"/>
</dbReference>
<dbReference type="SUPFAM" id="SSF57903">
    <property type="entry name" value="FYVE/PHD zinc finger"/>
    <property type="match status" value="1"/>
</dbReference>
<sequence>MEASDQQLVHTPFVQSGYWSPCAPLVWNPVKAPDIRFLPPNALSTYITLLIKAEDASSNLRNELNSKLKELKELQIAVVELGRENQILQVLRDRLTNRQWTKDDEALTCFGCDREFSISTRRHHCRNCGGIFCQNCSSNRASTTFSKDPVRVCQMCYEELTSSAIS</sequence>
<dbReference type="SMART" id="SM00064">
    <property type="entry name" value="FYVE"/>
    <property type="match status" value="1"/>
</dbReference>